<feature type="compositionally biased region" description="Polar residues" evidence="1">
    <location>
        <begin position="27"/>
        <end position="46"/>
    </location>
</feature>
<gene>
    <name evidence="2" type="ORF">J4Q44_G00165830</name>
</gene>
<protein>
    <submittedName>
        <fullName evidence="2">Uncharacterized protein</fullName>
    </submittedName>
</protein>
<dbReference type="Proteomes" id="UP001356427">
    <property type="component" value="Unassembled WGS sequence"/>
</dbReference>
<dbReference type="EMBL" id="JAGTTL010000014">
    <property type="protein sequence ID" value="KAK6313236.1"/>
    <property type="molecule type" value="Genomic_DNA"/>
</dbReference>
<name>A0AAN8QVS5_9TELE</name>
<comment type="caution">
    <text evidence="2">The sequence shown here is derived from an EMBL/GenBank/DDBJ whole genome shotgun (WGS) entry which is preliminary data.</text>
</comment>
<dbReference type="AlphaFoldDB" id="A0AAN8QVS5"/>
<accession>A0AAN8QVS5</accession>
<sequence length="110" mass="12439">MQQTDSAYESGDRDGIQRATAPVPSLDKSQGKPSKPVKQQETEPTTEFTVKLRGCPFKRRVCVVLCGWLGWCLVMTTLKPEAIQIIKNATATKPGICMWTCAQRRRWKRL</sequence>
<reference evidence="2 3" key="1">
    <citation type="submission" date="2021-04" db="EMBL/GenBank/DDBJ databases">
        <authorList>
            <person name="De Guttry C."/>
            <person name="Zahm M."/>
            <person name="Klopp C."/>
            <person name="Cabau C."/>
            <person name="Louis A."/>
            <person name="Berthelot C."/>
            <person name="Parey E."/>
            <person name="Roest Crollius H."/>
            <person name="Montfort J."/>
            <person name="Robinson-Rechavi M."/>
            <person name="Bucao C."/>
            <person name="Bouchez O."/>
            <person name="Gislard M."/>
            <person name="Lluch J."/>
            <person name="Milhes M."/>
            <person name="Lampietro C."/>
            <person name="Lopez Roques C."/>
            <person name="Donnadieu C."/>
            <person name="Braasch I."/>
            <person name="Desvignes T."/>
            <person name="Postlethwait J."/>
            <person name="Bobe J."/>
            <person name="Wedekind C."/>
            <person name="Guiguen Y."/>
        </authorList>
    </citation>
    <scope>NUCLEOTIDE SEQUENCE [LARGE SCALE GENOMIC DNA]</scope>
    <source>
        <strain evidence="2">Cs_M1</strain>
        <tissue evidence="2">Blood</tissue>
    </source>
</reference>
<evidence type="ECO:0000313" key="2">
    <source>
        <dbReference type="EMBL" id="KAK6313236.1"/>
    </source>
</evidence>
<organism evidence="2 3">
    <name type="scientific">Coregonus suidteri</name>
    <dbReference type="NCBI Taxonomy" id="861788"/>
    <lineage>
        <taxon>Eukaryota</taxon>
        <taxon>Metazoa</taxon>
        <taxon>Chordata</taxon>
        <taxon>Craniata</taxon>
        <taxon>Vertebrata</taxon>
        <taxon>Euteleostomi</taxon>
        <taxon>Actinopterygii</taxon>
        <taxon>Neopterygii</taxon>
        <taxon>Teleostei</taxon>
        <taxon>Protacanthopterygii</taxon>
        <taxon>Salmoniformes</taxon>
        <taxon>Salmonidae</taxon>
        <taxon>Coregoninae</taxon>
        <taxon>Coregonus</taxon>
    </lineage>
</organism>
<evidence type="ECO:0000313" key="3">
    <source>
        <dbReference type="Proteomes" id="UP001356427"/>
    </source>
</evidence>
<keyword evidence="3" id="KW-1185">Reference proteome</keyword>
<feature type="region of interest" description="Disordered" evidence="1">
    <location>
        <begin position="1"/>
        <end position="46"/>
    </location>
</feature>
<proteinExistence type="predicted"/>
<evidence type="ECO:0000256" key="1">
    <source>
        <dbReference type="SAM" id="MobiDB-lite"/>
    </source>
</evidence>